<organism evidence="1 2">
    <name type="scientific">Candidatus Collierbacteria bacterium GW2011_GWA2_42_17</name>
    <dbReference type="NCBI Taxonomy" id="1618378"/>
    <lineage>
        <taxon>Bacteria</taxon>
        <taxon>Candidatus Collieribacteriota</taxon>
    </lineage>
</organism>
<gene>
    <name evidence="1" type="ORF">UV06_C0003G0021</name>
</gene>
<accession>A0A0G0Z2K0</accession>
<evidence type="ECO:0000313" key="2">
    <source>
        <dbReference type="Proteomes" id="UP000033854"/>
    </source>
</evidence>
<comment type="caution">
    <text evidence="1">The sequence shown here is derived from an EMBL/GenBank/DDBJ whole genome shotgun (WGS) entry which is preliminary data.</text>
</comment>
<evidence type="ECO:0000313" key="1">
    <source>
        <dbReference type="EMBL" id="KKS43020.1"/>
    </source>
</evidence>
<sequence>MNEKIKPVPTDFNSEKMEIVMRANDEGPLGEIESWKEAFPEVEFMDVDEAFSGDKIDWDQRTVVEKALFVAFMKDPQSTSVRYEMKLDNIYLSKTVTDSERVWWMWMAGCFSGGELDEKAIKTFLWYVDESILARRFTRDIDLERVKNIKYKIKVAPLE</sequence>
<reference evidence="1 2" key="1">
    <citation type="journal article" date="2015" name="Nature">
        <title>rRNA introns, odd ribosomes, and small enigmatic genomes across a large radiation of phyla.</title>
        <authorList>
            <person name="Brown C.T."/>
            <person name="Hug L.A."/>
            <person name="Thomas B.C."/>
            <person name="Sharon I."/>
            <person name="Castelle C.J."/>
            <person name="Singh A."/>
            <person name="Wilkins M.J."/>
            <person name="Williams K.H."/>
            <person name="Banfield J.F."/>
        </authorList>
    </citation>
    <scope>NUCLEOTIDE SEQUENCE [LARGE SCALE GENOMIC DNA]</scope>
</reference>
<name>A0A0G0Z2K0_9BACT</name>
<dbReference type="AlphaFoldDB" id="A0A0G0Z2K0"/>
<dbReference type="EMBL" id="LCDA01000003">
    <property type="protein sequence ID" value="KKS43020.1"/>
    <property type="molecule type" value="Genomic_DNA"/>
</dbReference>
<protein>
    <submittedName>
        <fullName evidence="1">Uncharacterized protein</fullName>
    </submittedName>
</protein>
<proteinExistence type="predicted"/>
<dbReference type="Proteomes" id="UP000033854">
    <property type="component" value="Unassembled WGS sequence"/>
</dbReference>